<organism evidence="1 2">
    <name type="scientific">Aspergillus indologenus CBS 114.80</name>
    <dbReference type="NCBI Taxonomy" id="1450541"/>
    <lineage>
        <taxon>Eukaryota</taxon>
        <taxon>Fungi</taxon>
        <taxon>Dikarya</taxon>
        <taxon>Ascomycota</taxon>
        <taxon>Pezizomycotina</taxon>
        <taxon>Eurotiomycetes</taxon>
        <taxon>Eurotiomycetidae</taxon>
        <taxon>Eurotiales</taxon>
        <taxon>Aspergillaceae</taxon>
        <taxon>Aspergillus</taxon>
        <taxon>Aspergillus subgen. Circumdati</taxon>
    </lineage>
</organism>
<protein>
    <submittedName>
        <fullName evidence="1">Uncharacterized protein</fullName>
    </submittedName>
</protein>
<name>A0A2V5I5B1_9EURO</name>
<gene>
    <name evidence="1" type="ORF">BP00DRAFT_163444</name>
</gene>
<reference evidence="1 2" key="1">
    <citation type="submission" date="2018-02" db="EMBL/GenBank/DDBJ databases">
        <title>The genomes of Aspergillus section Nigri reveals drivers in fungal speciation.</title>
        <authorList>
            <consortium name="DOE Joint Genome Institute"/>
            <person name="Vesth T.C."/>
            <person name="Nybo J."/>
            <person name="Theobald S."/>
            <person name="Brandl J."/>
            <person name="Frisvad J.C."/>
            <person name="Nielsen K.F."/>
            <person name="Lyhne E.K."/>
            <person name="Kogle M.E."/>
            <person name="Kuo A."/>
            <person name="Riley R."/>
            <person name="Clum A."/>
            <person name="Nolan M."/>
            <person name="Lipzen A."/>
            <person name="Salamov A."/>
            <person name="Henrissat B."/>
            <person name="Wiebenga A."/>
            <person name="De vries R.P."/>
            <person name="Grigoriev I.V."/>
            <person name="Mortensen U.H."/>
            <person name="Andersen M.R."/>
            <person name="Baker S.E."/>
        </authorList>
    </citation>
    <scope>NUCLEOTIDE SEQUENCE [LARGE SCALE GENOMIC DNA]</scope>
    <source>
        <strain evidence="1 2">CBS 114.80</strain>
    </source>
</reference>
<sequence>MCCYRRAPPGRRRIVGFSPCANPRTPYHQSSCSHLGCRLTERRRAGIDGARCAVRYTRDARMGLAWKLVPNEPGVEVARPISIRLTGVPATRYPIPTLDRAGGQRWVRYCQCPRCDQHRLLLVHHLVPFSSDVGISMLQLCAVSVSDQDSVDVSRSELPRGVR</sequence>
<evidence type="ECO:0000313" key="2">
    <source>
        <dbReference type="Proteomes" id="UP000248817"/>
    </source>
</evidence>
<dbReference type="AlphaFoldDB" id="A0A2V5I5B1"/>
<evidence type="ECO:0000313" key="1">
    <source>
        <dbReference type="EMBL" id="PYI31945.1"/>
    </source>
</evidence>
<dbReference type="Proteomes" id="UP000248817">
    <property type="component" value="Unassembled WGS sequence"/>
</dbReference>
<proteinExistence type="predicted"/>
<dbReference type="EMBL" id="KZ825497">
    <property type="protein sequence ID" value="PYI31945.1"/>
    <property type="molecule type" value="Genomic_DNA"/>
</dbReference>
<keyword evidence="2" id="KW-1185">Reference proteome</keyword>
<accession>A0A2V5I5B1</accession>